<keyword evidence="6" id="KW-1185">Reference proteome</keyword>
<reference evidence="5 6" key="1">
    <citation type="submission" date="2023-03" db="EMBL/GenBank/DDBJ databases">
        <title>Draft genome sequence of the bacteria which degrade cell wall of Tricholomamatutake.</title>
        <authorList>
            <person name="Konishi Y."/>
            <person name="Fukuta Y."/>
            <person name="Shirasaka N."/>
        </authorList>
    </citation>
    <scope>NUCLEOTIDE SEQUENCE [LARGE SCALE GENOMIC DNA]</scope>
    <source>
        <strain evidence="6">mu1</strain>
    </source>
</reference>
<dbReference type="Proteomes" id="UP001157114">
    <property type="component" value="Unassembled WGS sequence"/>
</dbReference>
<dbReference type="SUPFAM" id="SSF51445">
    <property type="entry name" value="(Trans)glycosidases"/>
    <property type="match status" value="1"/>
</dbReference>
<dbReference type="InterPro" id="IPR001119">
    <property type="entry name" value="SLH_dom"/>
</dbReference>
<organism evidence="5 6">
    <name type="scientific">Paenibacillus glycanilyticus</name>
    <dbReference type="NCBI Taxonomy" id="126569"/>
    <lineage>
        <taxon>Bacteria</taxon>
        <taxon>Bacillati</taxon>
        <taxon>Bacillota</taxon>
        <taxon>Bacilli</taxon>
        <taxon>Bacillales</taxon>
        <taxon>Paenibacillaceae</taxon>
        <taxon>Paenibacillus</taxon>
    </lineage>
</organism>
<dbReference type="InterPro" id="IPR008979">
    <property type="entry name" value="Galactose-bd-like_sf"/>
</dbReference>
<dbReference type="InterPro" id="IPR010502">
    <property type="entry name" value="Carb-bd_dom_fam9"/>
</dbReference>
<sequence length="1649" mass="175448">MTLKRNSRINKWTVMMVIMAMLLSMISGGLRSAYADSADNVLKIGVGSGVISHGWDANDIISGHEYTYSLEAMGTGTASVFVQYNWQWGSPLQYTDLAGSRVSIEPSANWTSYTGTFTAPEDQAGGADFYFGSATGGNVYVDNVVITDTTADETYYSEDFNSIADTPAIGKGNDSWYTTTTGIFSVVSKNDAVGPVPAVVDNYVLKADTGSGNMSWGTKEFAAGSTYTYSFQAMGSGTADIKFQSDENSDTPWSTLSGSSITVGPSTSWTTYTATFTTPAGQPEGAGYYMFISAASAGQVYINNMTVTDAEGATFFADGFENVPNTPIIGKGNDNWYTGTNGIFSVVPISEAAGTSSKVLRINSGEGNVTAHLGELVPGDTYEFNLEGIGYSSADFKVENKSWATLSQLSVAASNTWQNGSVTFVVPDDDQNDYTLVVNAASGGNVYVDNIVITDTTADTVLFQEDFENVPGDPAIGTSAGAWYTNTDGTMFTIVPRNGASGSDPNASAIVDKYGQMIDSPYTPNDNRPHAKITSDEELAMVPEQNESYFSSLSPPTDRDSYGGLAGSGSEYGFEATGYFYSSHADVNNDGNPEAVMVDPLGNLYFQLGATVTDPNETYADLTGIKWEYDQLPAYDPDSKAWRGEDTFSPYVYNIEQETGKPFDVNAWREDQIYNEKQLGFNSLGMWSGDASTTTPYFEVLDSAMAQTPHIGSSRLFDVFSPNWQSSLNAGYGGAISGHANDKMLIGYMFENELPYDSFSSTLLGSSSVGSGTRNELASWMSDQYGDDIAAFNTAWKTNFSSFNDLASGTLKMSTSAASSDINNFTKYYLQTEYSTIYQTGKAYDPNHMQLGDRWFAGSLRNTALAQDLAEATAGNVDAITYNYYTNSLDTAWLKQIYDWSDSTPIILSEWHYSDTSVLPNGSQPVSSPTAKGQMYSDYLENAIATGVVVGSDWFTWLDQAPTGRYFNGPNNGESGAYGFVDVTNRPVEAFNELAMQNHYNVYKLLAGSVKPYAAPNRSAATERDTHKVMAAPQTATAPVIGDFADWSDFSKKATLTAIDQVSGPAIPDPNVSGNMAVTWDNENFYIQARVTSGTNRAANGGVAGNPADMWNGDGLELFFGPQDVASTPGSMLGTDSQLLLGVNKNSDGSVSAAAYWVNGPSFASQSPVNVKAKLASDNKGWILEAAIPLSAIGLPADAFSTDGSLVLGTPMRYDMGFDLSGAGGTRYSQYAWNGNDSDSKNRNPWGMLHFAAKEDDGGTTTTPPPTPTGGTTSSSLTPILDPATGEASLTIPTSYLSSLLSGTNKPTIVIPAVNGARGYNVSVPASLLQSLPAGKAIVIQTAAGTLTIPSGIQSGIGSANAATVTLSIKTVTTDGMDDSLKASIGDHPVIDLSLKLDGKVVTWNDPDHPITVSVPYKPSAAELADPEHITIWYIDGQGKAIAVPNAKYDSATGSVNFMTTHFSEYAVVFVQKSFTDLAGYDWAKKQIEILASKGVISQTKFAPGSSMTRADFAVSLMKALGLSAKSSGTFEDVAAADSRSELLNAAKALGIIKGGNNNLFHPDAPITRQDMMVMAARALEKLGKLEAPQSTATLAAFKDKAQVSGYALQNLASLVEAGLIHGSAGKLNPGQAATRAEAAVFLYNLYLK</sequence>
<feature type="domain" description="SLH" evidence="4">
    <location>
        <begin position="1527"/>
        <end position="1590"/>
    </location>
</feature>
<dbReference type="InterPro" id="IPR003305">
    <property type="entry name" value="CenC_carb-bd"/>
</dbReference>
<evidence type="ECO:0000259" key="4">
    <source>
        <dbReference type="PROSITE" id="PS51272"/>
    </source>
</evidence>
<dbReference type="SUPFAM" id="SSF49344">
    <property type="entry name" value="CBD9-like"/>
    <property type="match status" value="1"/>
</dbReference>
<comment type="similarity">
    <text evidence="1">Belongs to the glycosyl hydrolase 10 (cellulase F) family.</text>
</comment>
<evidence type="ECO:0000313" key="5">
    <source>
        <dbReference type="EMBL" id="GLX66902.1"/>
    </source>
</evidence>
<dbReference type="Gene3D" id="2.60.40.1190">
    <property type="match status" value="1"/>
</dbReference>
<dbReference type="InterPro" id="IPR017853">
    <property type="entry name" value="GH"/>
</dbReference>
<name>A0ABQ6GB69_9BACL</name>
<evidence type="ECO:0000256" key="3">
    <source>
        <dbReference type="SAM" id="MobiDB-lite"/>
    </source>
</evidence>
<dbReference type="Gene3D" id="3.20.20.80">
    <property type="entry name" value="Glycosidases"/>
    <property type="match status" value="1"/>
</dbReference>
<keyword evidence="2" id="KW-0378">Hydrolase</keyword>
<feature type="domain" description="SLH" evidence="4">
    <location>
        <begin position="1595"/>
        <end position="1649"/>
    </location>
</feature>
<dbReference type="Pfam" id="PF00395">
    <property type="entry name" value="SLH"/>
    <property type="match status" value="3"/>
</dbReference>
<feature type="domain" description="SLH" evidence="4">
    <location>
        <begin position="1471"/>
        <end position="1526"/>
    </location>
</feature>
<proteinExistence type="inferred from homology"/>
<evidence type="ECO:0000313" key="6">
    <source>
        <dbReference type="Proteomes" id="UP001157114"/>
    </source>
</evidence>
<dbReference type="Pfam" id="PF06452">
    <property type="entry name" value="CBM9_1"/>
    <property type="match status" value="1"/>
</dbReference>
<gene>
    <name evidence="5" type="ORF">MU1_12460</name>
</gene>
<dbReference type="EMBL" id="BSSQ01000005">
    <property type="protein sequence ID" value="GLX66902.1"/>
    <property type="molecule type" value="Genomic_DNA"/>
</dbReference>
<feature type="region of interest" description="Disordered" evidence="3">
    <location>
        <begin position="1253"/>
        <end position="1278"/>
    </location>
</feature>
<evidence type="ECO:0000256" key="1">
    <source>
        <dbReference type="ARBA" id="ARBA00007495"/>
    </source>
</evidence>
<dbReference type="Pfam" id="PF02018">
    <property type="entry name" value="CBM_4_9"/>
    <property type="match status" value="1"/>
</dbReference>
<accession>A0ABQ6GB69</accession>
<protein>
    <recommendedName>
        <fullName evidence="4">SLH domain-containing protein</fullName>
    </recommendedName>
</protein>
<dbReference type="RefSeq" id="WP_284237621.1">
    <property type="nucleotide sequence ID" value="NZ_BSSQ01000005.1"/>
</dbReference>
<dbReference type="SUPFAM" id="SSF49785">
    <property type="entry name" value="Galactose-binding domain-like"/>
    <property type="match status" value="2"/>
</dbReference>
<dbReference type="Gene3D" id="2.60.120.260">
    <property type="entry name" value="Galactose-binding domain-like"/>
    <property type="match status" value="3"/>
</dbReference>
<dbReference type="PROSITE" id="PS51272">
    <property type="entry name" value="SLH"/>
    <property type="match status" value="3"/>
</dbReference>
<comment type="caution">
    <text evidence="5">The sequence shown here is derived from an EMBL/GenBank/DDBJ whole genome shotgun (WGS) entry which is preliminary data.</text>
</comment>
<evidence type="ECO:0000256" key="2">
    <source>
        <dbReference type="ARBA" id="ARBA00022801"/>
    </source>
</evidence>